<comment type="caution">
    <text evidence="1">The sequence shown here is derived from an EMBL/GenBank/DDBJ whole genome shotgun (WGS) entry which is preliminary data.</text>
</comment>
<evidence type="ECO:0000313" key="1">
    <source>
        <dbReference type="EMBL" id="KAJ8654664.1"/>
    </source>
</evidence>
<dbReference type="Proteomes" id="UP001234581">
    <property type="component" value="Unassembled WGS sequence"/>
</dbReference>
<dbReference type="AlphaFoldDB" id="A0AAD7XS02"/>
<reference evidence="1 2" key="1">
    <citation type="submission" date="2023-03" db="EMBL/GenBank/DDBJ databases">
        <title>Genome sequence of Lichtheimia ornata CBS 291.66.</title>
        <authorList>
            <person name="Mohabir J.T."/>
            <person name="Shea T.P."/>
            <person name="Kurbessoian T."/>
            <person name="Berby B."/>
            <person name="Fontaine J."/>
            <person name="Livny J."/>
            <person name="Gnirke A."/>
            <person name="Stajich J.E."/>
            <person name="Cuomo C.A."/>
        </authorList>
    </citation>
    <scope>NUCLEOTIDE SEQUENCE [LARGE SCALE GENOMIC DNA]</scope>
    <source>
        <strain evidence="1">CBS 291.66</strain>
    </source>
</reference>
<sequence>MFKQITRLRVIGNSCRVRQFSSSSIQWEESKRNIRSFPWLLHNDPPRIEQYPYAHASGPFSLLNILPTFIQHASSVRLASRTLYLNTGFSYFPEQFLLGATMATRRALEVLSQHLTDPSNEARREELEQMMNPMLLARLEQGAKKALGLHDEVLLSVPQIYDANLGDIWLTLGNPRAFITPREYDVFEWMTIQVGMKKTNDADEESFGDARMRVARGLLEGAHVRVDVKVDADVVYKVNRGDDILLYDEGRRTLLVQFETPYFEPADKMVSSRDENGEPINDWSWRISDIDQLLTKEKLDGSSDENDQE</sequence>
<keyword evidence="2" id="KW-1185">Reference proteome</keyword>
<gene>
    <name evidence="1" type="ORF">O0I10_009715</name>
</gene>
<proteinExistence type="predicted"/>
<organism evidence="1 2">
    <name type="scientific">Lichtheimia ornata</name>
    <dbReference type="NCBI Taxonomy" id="688661"/>
    <lineage>
        <taxon>Eukaryota</taxon>
        <taxon>Fungi</taxon>
        <taxon>Fungi incertae sedis</taxon>
        <taxon>Mucoromycota</taxon>
        <taxon>Mucoromycotina</taxon>
        <taxon>Mucoromycetes</taxon>
        <taxon>Mucorales</taxon>
        <taxon>Lichtheimiaceae</taxon>
        <taxon>Lichtheimia</taxon>
    </lineage>
</organism>
<dbReference type="RefSeq" id="XP_058339578.1">
    <property type="nucleotide sequence ID" value="XM_058489702.1"/>
</dbReference>
<name>A0AAD7XS02_9FUNG</name>
<dbReference type="EMBL" id="JARTCD010000058">
    <property type="protein sequence ID" value="KAJ8654664.1"/>
    <property type="molecule type" value="Genomic_DNA"/>
</dbReference>
<protein>
    <submittedName>
        <fullName evidence="1">Uncharacterized protein</fullName>
    </submittedName>
</protein>
<dbReference type="GeneID" id="83217120"/>
<evidence type="ECO:0000313" key="2">
    <source>
        <dbReference type="Proteomes" id="UP001234581"/>
    </source>
</evidence>
<accession>A0AAD7XS02</accession>